<accession>A0ABY7YL15</accession>
<gene>
    <name evidence="2" type="ORF">PSQ19_15125</name>
</gene>
<dbReference type="PANTHER" id="PTHR43685:SF2">
    <property type="entry name" value="GLYCOSYLTRANSFERASE 2-LIKE DOMAIN-CONTAINING PROTEIN"/>
    <property type="match status" value="1"/>
</dbReference>
<dbReference type="Proteomes" id="UP001220530">
    <property type="component" value="Chromosome"/>
</dbReference>
<dbReference type="SUPFAM" id="SSF53448">
    <property type="entry name" value="Nucleotide-diphospho-sugar transferases"/>
    <property type="match status" value="1"/>
</dbReference>
<protein>
    <submittedName>
        <fullName evidence="2">Glycosyltransferase family A protein</fullName>
    </submittedName>
</protein>
<evidence type="ECO:0000259" key="1">
    <source>
        <dbReference type="Pfam" id="PF00535"/>
    </source>
</evidence>
<dbReference type="EMBL" id="CP118246">
    <property type="protein sequence ID" value="WDR02003.1"/>
    <property type="molecule type" value="Genomic_DNA"/>
</dbReference>
<dbReference type="InterPro" id="IPR050834">
    <property type="entry name" value="Glycosyltransf_2"/>
</dbReference>
<dbReference type="InterPro" id="IPR001173">
    <property type="entry name" value="Glyco_trans_2-like"/>
</dbReference>
<name>A0ABY7YL15_9HYPH</name>
<feature type="domain" description="Glycosyltransferase 2-like" evidence="1">
    <location>
        <begin position="6"/>
        <end position="116"/>
    </location>
</feature>
<sequence>MSATVSIIMPAYKAHDTIGYSVKSVIAQTCPDWELVIIADDGLDYAPVLKAQDIADKRIKFMQSGRIGGGASAARNVALDAITTPYAAILDADDRLKPQKLALAVTALADHPIVTTALDVMDEKFAHLRFVARGKDQPLSPGTHKWVSISMDSMLVWDQRVADGRYDLDMSNMTDLEFLLQALPHRIS</sequence>
<proteinExistence type="predicted"/>
<evidence type="ECO:0000313" key="2">
    <source>
        <dbReference type="EMBL" id="WDR02003.1"/>
    </source>
</evidence>
<reference evidence="2 3" key="1">
    <citation type="submission" date="2023-02" db="EMBL/GenBank/DDBJ databases">
        <title>Devosia algicola sp. nov., isolated from the phycosphere of marine algae.</title>
        <authorList>
            <person name="Kim J.M."/>
            <person name="Lee J.K."/>
            <person name="Choi B.J."/>
            <person name="Bayburt H."/>
            <person name="Jeon C.O."/>
        </authorList>
    </citation>
    <scope>NUCLEOTIDE SEQUENCE [LARGE SCALE GENOMIC DNA]</scope>
    <source>
        <strain evidence="2 3">G20-9</strain>
    </source>
</reference>
<dbReference type="CDD" id="cd00761">
    <property type="entry name" value="Glyco_tranf_GTA_type"/>
    <property type="match status" value="1"/>
</dbReference>
<dbReference type="RefSeq" id="WP_282218412.1">
    <property type="nucleotide sequence ID" value="NZ_CP118246.1"/>
</dbReference>
<keyword evidence="3" id="KW-1185">Reference proteome</keyword>
<dbReference type="PANTHER" id="PTHR43685">
    <property type="entry name" value="GLYCOSYLTRANSFERASE"/>
    <property type="match status" value="1"/>
</dbReference>
<dbReference type="InterPro" id="IPR029044">
    <property type="entry name" value="Nucleotide-diphossugar_trans"/>
</dbReference>
<organism evidence="2 3">
    <name type="scientific">Devosia algicola</name>
    <dbReference type="NCBI Taxonomy" id="3026418"/>
    <lineage>
        <taxon>Bacteria</taxon>
        <taxon>Pseudomonadati</taxon>
        <taxon>Pseudomonadota</taxon>
        <taxon>Alphaproteobacteria</taxon>
        <taxon>Hyphomicrobiales</taxon>
        <taxon>Devosiaceae</taxon>
        <taxon>Devosia</taxon>
    </lineage>
</organism>
<evidence type="ECO:0000313" key="3">
    <source>
        <dbReference type="Proteomes" id="UP001220530"/>
    </source>
</evidence>
<dbReference type="Pfam" id="PF00535">
    <property type="entry name" value="Glycos_transf_2"/>
    <property type="match status" value="1"/>
</dbReference>
<dbReference type="Gene3D" id="3.90.550.10">
    <property type="entry name" value="Spore Coat Polysaccharide Biosynthesis Protein SpsA, Chain A"/>
    <property type="match status" value="1"/>
</dbReference>